<keyword evidence="2" id="KW-0808">Transferase</keyword>
<dbReference type="NCBIfam" id="TIGR01444">
    <property type="entry name" value="fkbM_fam"/>
    <property type="match status" value="1"/>
</dbReference>
<reference evidence="2 3" key="1">
    <citation type="journal article" date="2015" name="Nature">
        <title>rRNA introns, odd ribosomes, and small enigmatic genomes across a large radiation of phyla.</title>
        <authorList>
            <person name="Brown C.T."/>
            <person name="Hug L.A."/>
            <person name="Thomas B.C."/>
            <person name="Sharon I."/>
            <person name="Castelle C.J."/>
            <person name="Singh A."/>
            <person name="Wilkins M.J."/>
            <person name="Williams K.H."/>
            <person name="Banfield J.F."/>
        </authorList>
    </citation>
    <scope>NUCLEOTIDE SEQUENCE [LARGE SCALE GENOMIC DNA]</scope>
</reference>
<keyword evidence="2" id="KW-0489">Methyltransferase</keyword>
<evidence type="ECO:0000313" key="2">
    <source>
        <dbReference type="EMBL" id="KKQ27427.1"/>
    </source>
</evidence>
<sequence>MQVQDDNCHRMFKKTLKFNDQLLNISYQSKADLSVIEEFFIDKMYRSLDKIIPSLTYPILDIGAHIGCFSLFANALNSKIKIIALEPEPNNFKLLKENLKVNHCKNVTAAQQAVIPNCHPEFISGSPGMLKPVQHDNKTTILYLNTDSHNHSTFYETENTLEVPATTLENLISKSKLEKISLLKMDIEGAEFEIFKNTCVETWSKIQYIVVEYHELCTTRVQSKFNGNKKNDLENVIRSHGFSVEHFPNHYDKRFGLFICRNKRI</sequence>
<dbReference type="InterPro" id="IPR029063">
    <property type="entry name" value="SAM-dependent_MTases_sf"/>
</dbReference>
<dbReference type="Gene3D" id="3.40.50.150">
    <property type="entry name" value="Vaccinia Virus protein VP39"/>
    <property type="match status" value="1"/>
</dbReference>
<dbReference type="GO" id="GO:0032259">
    <property type="term" value="P:methylation"/>
    <property type="evidence" value="ECO:0007669"/>
    <property type="project" value="UniProtKB-KW"/>
</dbReference>
<dbReference type="PANTHER" id="PTHR34203:SF15">
    <property type="entry name" value="SLL1173 PROTEIN"/>
    <property type="match status" value="1"/>
</dbReference>
<evidence type="ECO:0000313" key="3">
    <source>
        <dbReference type="Proteomes" id="UP000034849"/>
    </source>
</evidence>
<dbReference type="STRING" id="1619046.US42_C0009G0017"/>
<protein>
    <submittedName>
        <fullName evidence="2">FkbM family methyltransferase</fullName>
    </submittedName>
</protein>
<dbReference type="AlphaFoldDB" id="A0A0G0GBT2"/>
<dbReference type="EMBL" id="LBSX01000009">
    <property type="protein sequence ID" value="KKQ27427.1"/>
    <property type="molecule type" value="Genomic_DNA"/>
</dbReference>
<feature type="domain" description="Methyltransferase FkbM" evidence="1">
    <location>
        <begin position="61"/>
        <end position="243"/>
    </location>
</feature>
<organism evidence="2 3">
    <name type="scientific">Candidatus Magasanikbacteria bacterium GW2011_GWC2_37_14</name>
    <dbReference type="NCBI Taxonomy" id="1619046"/>
    <lineage>
        <taxon>Bacteria</taxon>
        <taxon>Candidatus Magasanikiibacteriota</taxon>
    </lineage>
</organism>
<dbReference type="Proteomes" id="UP000034849">
    <property type="component" value="Unassembled WGS sequence"/>
</dbReference>
<dbReference type="InterPro" id="IPR052514">
    <property type="entry name" value="SAM-dependent_MTase"/>
</dbReference>
<name>A0A0G0GBT2_9BACT</name>
<proteinExistence type="predicted"/>
<dbReference type="SUPFAM" id="SSF53335">
    <property type="entry name" value="S-adenosyl-L-methionine-dependent methyltransferases"/>
    <property type="match status" value="1"/>
</dbReference>
<dbReference type="GO" id="GO:0008168">
    <property type="term" value="F:methyltransferase activity"/>
    <property type="evidence" value="ECO:0007669"/>
    <property type="project" value="UniProtKB-KW"/>
</dbReference>
<dbReference type="PANTHER" id="PTHR34203">
    <property type="entry name" value="METHYLTRANSFERASE, FKBM FAMILY PROTEIN"/>
    <property type="match status" value="1"/>
</dbReference>
<comment type="caution">
    <text evidence="2">The sequence shown here is derived from an EMBL/GenBank/DDBJ whole genome shotgun (WGS) entry which is preliminary data.</text>
</comment>
<dbReference type="InterPro" id="IPR006342">
    <property type="entry name" value="FkbM_mtfrase"/>
</dbReference>
<accession>A0A0G0GBT2</accession>
<dbReference type="Pfam" id="PF05050">
    <property type="entry name" value="Methyltransf_21"/>
    <property type="match status" value="1"/>
</dbReference>
<evidence type="ECO:0000259" key="1">
    <source>
        <dbReference type="Pfam" id="PF05050"/>
    </source>
</evidence>
<gene>
    <name evidence="2" type="ORF">US42_C0009G0017</name>
</gene>